<keyword evidence="5" id="KW-1185">Reference proteome</keyword>
<dbReference type="Gene3D" id="3.90.1150.10">
    <property type="entry name" value="Aspartate Aminotransferase, domain 1"/>
    <property type="match status" value="1"/>
</dbReference>
<dbReference type="CDD" id="cd00609">
    <property type="entry name" value="AAT_like"/>
    <property type="match status" value="1"/>
</dbReference>
<dbReference type="InterPro" id="IPR015424">
    <property type="entry name" value="PyrdxlP-dep_Trfase"/>
</dbReference>
<dbReference type="InterPro" id="IPR004839">
    <property type="entry name" value="Aminotransferase_I/II_large"/>
</dbReference>
<dbReference type="GO" id="GO:0030170">
    <property type="term" value="F:pyridoxal phosphate binding"/>
    <property type="evidence" value="ECO:0007669"/>
    <property type="project" value="InterPro"/>
</dbReference>
<name>A0A8H4ZWD8_9HYPO</name>
<dbReference type="SUPFAM" id="SSF53383">
    <property type="entry name" value="PLP-dependent transferases"/>
    <property type="match status" value="1"/>
</dbReference>
<dbReference type="Pfam" id="PF11951">
    <property type="entry name" value="Fungal_trans_2"/>
    <property type="match status" value="1"/>
</dbReference>
<gene>
    <name evidence="4" type="ORF">FANTH_1841</name>
</gene>
<evidence type="ECO:0000256" key="1">
    <source>
        <dbReference type="ARBA" id="ARBA00023242"/>
    </source>
</evidence>
<dbReference type="Pfam" id="PF00155">
    <property type="entry name" value="Aminotran_1_2"/>
    <property type="match status" value="1"/>
</dbReference>
<keyword evidence="1" id="KW-0539">Nucleus</keyword>
<evidence type="ECO:0000313" key="4">
    <source>
        <dbReference type="EMBL" id="KAF5253245.1"/>
    </source>
</evidence>
<dbReference type="PANTHER" id="PTHR43510">
    <property type="entry name" value="AMINOTRANSFERASE FUNCTION, HYPOTHETICAL (EUROFUNG)"/>
    <property type="match status" value="1"/>
</dbReference>
<evidence type="ECO:0000313" key="5">
    <source>
        <dbReference type="Proteomes" id="UP000573603"/>
    </source>
</evidence>
<dbReference type="InterPro" id="IPR015421">
    <property type="entry name" value="PyrdxlP-dep_Trfase_major"/>
</dbReference>
<reference evidence="4 5" key="1">
    <citation type="journal article" date="2020" name="BMC Genomics">
        <title>Correction to: Identification and distribution of gene clusters required for synthesis of sphingolipid metabolism inhibitors in diverse species of the filamentous fungus Fusarium.</title>
        <authorList>
            <person name="Kim H.S."/>
            <person name="Lohmar J.M."/>
            <person name="Busman M."/>
            <person name="Brown D.W."/>
            <person name="Naumann T.A."/>
            <person name="Divon H.H."/>
            <person name="Lysoe E."/>
            <person name="Uhlig S."/>
            <person name="Proctor R.H."/>
        </authorList>
    </citation>
    <scope>NUCLEOTIDE SEQUENCE [LARGE SCALE GENOMIC DNA]</scope>
    <source>
        <strain evidence="4 5">NRRL 25214</strain>
    </source>
</reference>
<dbReference type="EMBL" id="JABEVY010000043">
    <property type="protein sequence ID" value="KAF5253245.1"/>
    <property type="molecule type" value="Genomic_DNA"/>
</dbReference>
<dbReference type="Proteomes" id="UP000573603">
    <property type="component" value="Unassembled WGS sequence"/>
</dbReference>
<dbReference type="InterPro" id="IPR015422">
    <property type="entry name" value="PyrdxlP-dep_Trfase_small"/>
</dbReference>
<accession>A0A8H4ZWD8</accession>
<dbReference type="PANTHER" id="PTHR43510:SF1">
    <property type="entry name" value="AMINOTRANSFERASE FUNCTION, HYPOTHETICAL (EUROFUNG)"/>
    <property type="match status" value="1"/>
</dbReference>
<dbReference type="Gene3D" id="3.40.640.10">
    <property type="entry name" value="Type I PLP-dependent aspartate aminotransferase-like (Major domain)"/>
    <property type="match status" value="1"/>
</dbReference>
<comment type="caution">
    <text evidence="4">The sequence shown here is derived from an EMBL/GenBank/DDBJ whole genome shotgun (WGS) entry which is preliminary data.</text>
</comment>
<dbReference type="AlphaFoldDB" id="A0A8H4ZWD8"/>
<proteinExistence type="predicted"/>
<organism evidence="4 5">
    <name type="scientific">Fusarium anthophilum</name>
    <dbReference type="NCBI Taxonomy" id="48485"/>
    <lineage>
        <taxon>Eukaryota</taxon>
        <taxon>Fungi</taxon>
        <taxon>Dikarya</taxon>
        <taxon>Ascomycota</taxon>
        <taxon>Pezizomycotina</taxon>
        <taxon>Sordariomycetes</taxon>
        <taxon>Hypocreomycetidae</taxon>
        <taxon>Hypocreales</taxon>
        <taxon>Nectriaceae</taxon>
        <taxon>Fusarium</taxon>
        <taxon>Fusarium fujikuroi species complex</taxon>
    </lineage>
</organism>
<sequence length="925" mass="104013">MQPEPLYLQVYGTVITPTFIDVTLTFNPEVDGITPPTMDHIFLSLRSYTWHQADPYQAFPDQDEKPSLKQPFIATIALAVDCPQLLWARHVDPELEIKNQEKSSAEFYSSTMQLPLHRKCDLQIPACRECTDRSIPCHGYGSKPTWMDGSAAEHEELGRIKRAVKQHLKKLRRVQRNQSPGRGVANRSPPERHVQIQTPSALDATELSHAIDHDYDDSVALTLLGDTESNVSLTRRSIQENEATPPVSPLQDPTSPYLLPPRLASIIMYYLDHVFFWQFPYFQSWSRLGNRGWLLIFLNNGGSLSRAALALSTLHRDASRKRCSYSQEAFEFHSKALRELRKLSQHIETETILSDRTKLAEFIAASLTLISFEVFNGAEYDWVPHLDAVTAVLAMYSPDALLRAASLPENTVPSPINSSRDSDLHHSKPDFNFLVAEALWHDILACATTGRVPRIPYRQWLEGSSLQMADLMGCYNWVMIAIGDLAYLQAWKKDMKKHGSLSKGQYSRQYFTGAMGFAHFRTCVPGLIKYNSLRSLHLSSRGQSCDFRITSDIRMKFERMPIEIESPEEYGYDKIKYNLSESSVTDQTLESLDIKIPNLTLLYNEHRGETKLREIIANDAGVSADDVLITSGAAGALFIITTSQLGSTPNSERNHLVVVRPNYATNLETPKAVGCDISYIDVTFENGFQPNIDEVEAAIKSNTRLVSVTCPHNPTGSTLSREALHRLVTITKKKGVLLLVDETYRDIAFAEKLPVAASLGDHVLSVCSLSKSFGMPGVRIGWLIATNKTLQETFLAAKEQISISGSVINEWIAIDVLSRREKILSDTTDEMRVRLEMVKSWIEGEELLEWVKPTGGVVCFPHIKQEPKGGLAAFYERLLNKHATYVGPGHWFEMSDSFFRLGYGWPTREELEGGMRAISAALRDE</sequence>
<evidence type="ECO:0000259" key="3">
    <source>
        <dbReference type="Pfam" id="PF00155"/>
    </source>
</evidence>
<evidence type="ECO:0000256" key="2">
    <source>
        <dbReference type="SAM" id="MobiDB-lite"/>
    </source>
</evidence>
<feature type="domain" description="Aminotransferase class I/classII large" evidence="3">
    <location>
        <begin position="597"/>
        <end position="918"/>
    </location>
</feature>
<feature type="region of interest" description="Disordered" evidence="2">
    <location>
        <begin position="173"/>
        <end position="195"/>
    </location>
</feature>
<protein>
    <recommendedName>
        <fullName evidence="3">Aminotransferase class I/classII large domain-containing protein</fullName>
    </recommendedName>
</protein>
<dbReference type="InterPro" id="IPR021858">
    <property type="entry name" value="Fun_TF"/>
</dbReference>